<dbReference type="SUPFAM" id="SSF48452">
    <property type="entry name" value="TPR-like"/>
    <property type="match status" value="1"/>
</dbReference>
<dbReference type="AlphaFoldDB" id="A0A3P3Y4V1"/>
<sequence length="708" mass="77819">MCSSHGQRCAARKGSDVQLARAAMCSPDGGHGLWSRLGFGQRRDVPVGMGVGWCLLLLLVAAHRVLAGADVRSLLGDAAARAGRGDVDGALHLFRVMMEAHPDVVEGYANAGALLENRGDVVGARRVYRSGFLSRPMTTVSRRTPPEIVSHRLCGLLVNEKLRRRSAHPLDRQRRQLQLNKIVVDRWGIPNPYPDLDRQLDSLSDRHEDDGMLRSACERAARQPDHHPLSLLNVGRMHVLMDEYDRAVVAVEHAKKAGADPGVCSALLDDLYDLLAKTHALQASESDACIAYRRAAVRNRPSVLNKVELASAVMMSRPGDTTALSLLRQACRQQAEEHTRRRRVVVDTWEQFARSVDELAIPMVWPGPRPGQAYVVHRGSTLDALKSEFTEQTIVVASMTDVCMESMSGVLFDDDRVFFGEHIPSPLDYHGGVEQDRVDVVGNVVSAVPANPGNWYHWLAEGVSMALLGTHFFPNHRILIPDSAFGHDFADLFALGHRALFYQSGAGRRERGHRYYHFENLVRIDWRHAGRNDSGLDLWDTVLVPAPALLLVRRSVLAKVHALSPAKTVVYVSRTDPGRNYVRTVLDEDLLLEALGRQLGSHCMEVMYPANATTMLGQASLFSQAHLVIGPHGAGLTNILFAQPGASLVYFPMTPVVDSCFAHLAAVVNASLHVVPEMSAYYLGPYKATVEAVNAVIATVDRVIGERG</sequence>
<dbReference type="InterPro" id="IPR007657">
    <property type="entry name" value="Glycosyltransferase_61"/>
</dbReference>
<dbReference type="Gene3D" id="1.25.40.10">
    <property type="entry name" value="Tetratricopeptide repeat domain"/>
    <property type="match status" value="1"/>
</dbReference>
<gene>
    <name evidence="6" type="ORF">PLBR_LOCUS2418</name>
</gene>
<keyword evidence="1" id="KW-0328">Glycosyltransferase</keyword>
<keyword evidence="4" id="KW-1133">Transmembrane helix</keyword>
<evidence type="ECO:0000256" key="3">
    <source>
        <dbReference type="ARBA" id="ARBA00023180"/>
    </source>
</evidence>
<evidence type="ECO:0000256" key="4">
    <source>
        <dbReference type="SAM" id="Phobius"/>
    </source>
</evidence>
<dbReference type="Proteomes" id="UP000290189">
    <property type="component" value="Unassembled WGS sequence"/>
</dbReference>
<name>A0A3P3Y4V1_PLABS</name>
<dbReference type="GO" id="GO:0016757">
    <property type="term" value="F:glycosyltransferase activity"/>
    <property type="evidence" value="ECO:0007669"/>
    <property type="project" value="UniProtKB-KW"/>
</dbReference>
<organism evidence="6 7">
    <name type="scientific">Plasmodiophora brassicae</name>
    <name type="common">Clubroot disease agent</name>
    <dbReference type="NCBI Taxonomy" id="37360"/>
    <lineage>
        <taxon>Eukaryota</taxon>
        <taxon>Sar</taxon>
        <taxon>Rhizaria</taxon>
        <taxon>Endomyxa</taxon>
        <taxon>Phytomyxea</taxon>
        <taxon>Plasmodiophorida</taxon>
        <taxon>Plasmodiophoridae</taxon>
        <taxon>Plasmodiophora</taxon>
    </lineage>
</organism>
<keyword evidence="3" id="KW-0325">Glycoprotein</keyword>
<geneLocation type="mitochondrion" evidence="6"/>
<keyword evidence="4" id="KW-0812">Transmembrane</keyword>
<evidence type="ECO:0000259" key="5">
    <source>
        <dbReference type="Pfam" id="PF04577"/>
    </source>
</evidence>
<evidence type="ECO:0000256" key="2">
    <source>
        <dbReference type="ARBA" id="ARBA00022679"/>
    </source>
</evidence>
<dbReference type="EMBL" id="OVEO01000003">
    <property type="protein sequence ID" value="SPQ95203.1"/>
    <property type="molecule type" value="Genomic_DNA"/>
</dbReference>
<dbReference type="PANTHER" id="PTHR20961">
    <property type="entry name" value="GLYCOSYLTRANSFERASE"/>
    <property type="match status" value="1"/>
</dbReference>
<protein>
    <recommendedName>
        <fullName evidence="5">Glycosyltransferase 61 catalytic domain-containing protein</fullName>
    </recommendedName>
</protein>
<evidence type="ECO:0000256" key="1">
    <source>
        <dbReference type="ARBA" id="ARBA00022676"/>
    </source>
</evidence>
<evidence type="ECO:0000313" key="6">
    <source>
        <dbReference type="EMBL" id="SPQ95203.1"/>
    </source>
</evidence>
<evidence type="ECO:0000313" key="7">
    <source>
        <dbReference type="Proteomes" id="UP000290189"/>
    </source>
</evidence>
<keyword evidence="4" id="KW-0472">Membrane</keyword>
<proteinExistence type="predicted"/>
<feature type="transmembrane region" description="Helical" evidence="4">
    <location>
        <begin position="45"/>
        <end position="66"/>
    </location>
</feature>
<feature type="domain" description="Glycosyltransferase 61 catalytic" evidence="5">
    <location>
        <begin position="456"/>
        <end position="649"/>
    </location>
</feature>
<keyword evidence="2" id="KW-0808">Transferase</keyword>
<reference evidence="6 7" key="1">
    <citation type="submission" date="2018-03" db="EMBL/GenBank/DDBJ databases">
        <authorList>
            <person name="Fogelqvist J."/>
        </authorList>
    </citation>
    <scope>NUCLEOTIDE SEQUENCE [LARGE SCALE GENOMIC DNA]</scope>
</reference>
<dbReference type="InterPro" id="IPR049625">
    <property type="entry name" value="Glyco_transf_61_cat"/>
</dbReference>
<dbReference type="InterPro" id="IPR011990">
    <property type="entry name" value="TPR-like_helical_dom_sf"/>
</dbReference>
<keyword evidence="6" id="KW-0496">Mitochondrion</keyword>
<dbReference type="Pfam" id="PF04577">
    <property type="entry name" value="Glyco_transf_61"/>
    <property type="match status" value="1"/>
</dbReference>
<accession>A0A3P3Y4V1</accession>